<dbReference type="PATRIC" id="fig|1210908.3.peg.432"/>
<name>J3JHZ6_9EURY</name>
<feature type="region of interest" description="Disordered" evidence="1">
    <location>
        <begin position="332"/>
        <end position="376"/>
    </location>
</feature>
<evidence type="ECO:0000313" key="3">
    <source>
        <dbReference type="Proteomes" id="UP000007813"/>
    </source>
</evidence>
<feature type="region of interest" description="Disordered" evidence="1">
    <location>
        <begin position="547"/>
        <end position="577"/>
    </location>
</feature>
<dbReference type="AlphaFoldDB" id="J3JHZ6"/>
<evidence type="ECO:0000313" key="2">
    <source>
        <dbReference type="EMBL" id="EJN61411.1"/>
    </source>
</evidence>
<feature type="compositionally biased region" description="Acidic residues" evidence="1">
    <location>
        <begin position="565"/>
        <end position="577"/>
    </location>
</feature>
<accession>J3JHZ6</accession>
<protein>
    <submittedName>
        <fullName evidence="2">Uncharacterized protein</fullName>
    </submittedName>
</protein>
<proteinExistence type="predicted"/>
<sequence>MVRPKCWTNPSHCSERASLVSATVDECDGRPNDFPERSEKTLRREPTESIRRALVRRRRRGAHDVAHGRVFSNGAKTMTTTLCDACGEVVPTARHCEACREPLQTDVVPPLDDYRRDFTARMSDAALDADHDSVSFEALRSRHDSYERPLGGYLVEGEQPEIVCELSSVHVADDGSYDFELDTGFLKSGHLVVTSERLVAVLPRSGEPQVFEVGMTDVVDVETDSKLLGASLVVSLASGFTVTYDVDADDTLLAELADAVRRVEARHDSTESRAAKFVQAVDDEVEAADDAETVLRNVADLFAARDEVSYVDHAVADADSVDELLDAIGDARRGADDERGDGTADSSTLPVADRDAGGRRLTLPKRPTPGSIRTRVTGTLKDADPREVGKYTMAATLGLGAYAISAPFSTTAGLAALAAGGTATGLYASANPESVVGQVDPMMLVTTMNQRGRHVHNSPIAGSANVGRALGVAEYLGRLEYDSAYAQWLVEADIDSVVDAAEVAQRRAEQNPALGGPREASLLGALGGLAHGYTDFDGDVGALFDRETSDVDADDAVDIPTVDALPEDTSEAQQSDE</sequence>
<reference evidence="2 3" key="1">
    <citation type="journal article" date="2012" name="J. Bacteriol.">
        <title>Draft Genome Sequence of the Extremely Halophilic Archaeon Halogranum salarium B-1T.</title>
        <authorList>
            <person name="Kim K.K."/>
            <person name="Lee K.C."/>
            <person name="Lee J.S."/>
        </authorList>
    </citation>
    <scope>NUCLEOTIDE SEQUENCE [LARGE SCALE GENOMIC DNA]</scope>
    <source>
        <strain evidence="2 3">B-1</strain>
    </source>
</reference>
<dbReference type="Proteomes" id="UP000007813">
    <property type="component" value="Unassembled WGS sequence"/>
</dbReference>
<dbReference type="EMBL" id="ALJD01000002">
    <property type="protein sequence ID" value="EJN61411.1"/>
    <property type="molecule type" value="Genomic_DNA"/>
</dbReference>
<evidence type="ECO:0000256" key="1">
    <source>
        <dbReference type="SAM" id="MobiDB-lite"/>
    </source>
</evidence>
<feature type="compositionally biased region" description="Basic and acidic residues" evidence="1">
    <location>
        <begin position="332"/>
        <end position="342"/>
    </location>
</feature>
<organism evidence="2 3">
    <name type="scientific">Halogranum salarium B-1</name>
    <dbReference type="NCBI Taxonomy" id="1210908"/>
    <lineage>
        <taxon>Archaea</taxon>
        <taxon>Methanobacteriati</taxon>
        <taxon>Methanobacteriota</taxon>
        <taxon>Stenosarchaea group</taxon>
        <taxon>Halobacteria</taxon>
        <taxon>Halobacteriales</taxon>
        <taxon>Haloferacaceae</taxon>
    </lineage>
</organism>
<gene>
    <name evidence="2" type="ORF">HSB1_04520</name>
</gene>
<comment type="caution">
    <text evidence="2">The sequence shown here is derived from an EMBL/GenBank/DDBJ whole genome shotgun (WGS) entry which is preliminary data.</text>
</comment>
<dbReference type="eggNOG" id="arCOG09167">
    <property type="taxonomic scope" value="Archaea"/>
</dbReference>